<name>A0A5S9PJ40_9GAMM</name>
<dbReference type="Proteomes" id="UP000441399">
    <property type="component" value="Unassembled WGS sequence"/>
</dbReference>
<keyword evidence="1" id="KW-0175">Coiled coil</keyword>
<gene>
    <name evidence="3" type="ORF">OPDIPICF_04599</name>
</gene>
<dbReference type="AlphaFoldDB" id="A0A5S9PJ40"/>
<evidence type="ECO:0000256" key="1">
    <source>
        <dbReference type="SAM" id="Coils"/>
    </source>
</evidence>
<dbReference type="OrthoDB" id="10009970at2"/>
<evidence type="ECO:0000256" key="2">
    <source>
        <dbReference type="SAM" id="MobiDB-lite"/>
    </source>
</evidence>
<organism evidence="3 4">
    <name type="scientific">BD1-7 clade bacterium</name>
    <dbReference type="NCBI Taxonomy" id="2029982"/>
    <lineage>
        <taxon>Bacteria</taxon>
        <taxon>Pseudomonadati</taxon>
        <taxon>Pseudomonadota</taxon>
        <taxon>Gammaproteobacteria</taxon>
        <taxon>Cellvibrionales</taxon>
        <taxon>Spongiibacteraceae</taxon>
        <taxon>BD1-7 clade</taxon>
    </lineage>
</organism>
<evidence type="ECO:0000313" key="4">
    <source>
        <dbReference type="Proteomes" id="UP000441399"/>
    </source>
</evidence>
<sequence length="682" mass="75512">MDEYSRDDWEIIRDYKKKEKNRLSSELKRYTKHANKFERDIRDTHQQIARYERKAAALESQATASLNMRPAGLQLEIDRNKGTLNVELEHLDKLKSDLELAESRQREIEPKIAPLDSEIQRIEQRIPMYRRMEHAKISAGGSHEVVVGCKKCRIADIKISNKEKTSRKYTQVVWPKNELEKPVIHVVSSSKVKSSDVITIDFDGTCGHNNNSKPGDSAEFKKSIRLQGNDNICPRVEVSCSDTDTSVKRQSGTQVAVPTHTLDKGSSSDIAYVLRTLMFGKPKEKANYDLKFLSCKGALPFDAQVIAHPAFKWKVELSCGYTQAKRDEYFEKSSDFDGVLPDGDWKVTIKGSYTINDKETPLEYKLSWHQFLETLGSEWSYVADFIKFMEPINGFLEVAKSKADFAADQCSKDTALKANILWPKVVIGGDYERVELENSPNIGGIGKLGFSFSPIIGADAELDIIQVVLQCLTGGFAGFFRKASNLSVGQKTGDGTIDKSKPYIETKLELKLGFETNVSGTLEFVCDSEANWRAINSSETVGSQTASKTGLNGLIGFKLAGAAKAEGQWLILKVSMGAEFKTVSEDGSKPSGIEVDLQPVSRNSGFSGMGTFSFNGLAVVYALYKKAGGEGGGQAHKAQDAKSRGRKKPKSVVELGHKKEKTKILFRKRELASFGAGADLSV</sequence>
<keyword evidence="4" id="KW-1185">Reference proteome</keyword>
<feature type="coiled-coil region" evidence="1">
    <location>
        <begin position="20"/>
        <end position="104"/>
    </location>
</feature>
<protein>
    <submittedName>
        <fullName evidence="3">Uncharacterized protein</fullName>
    </submittedName>
</protein>
<reference evidence="3 4" key="1">
    <citation type="submission" date="2019-11" db="EMBL/GenBank/DDBJ databases">
        <authorList>
            <person name="Holert J."/>
        </authorList>
    </citation>
    <scope>NUCLEOTIDE SEQUENCE [LARGE SCALE GENOMIC DNA]</scope>
    <source>
        <strain evidence="3">SB11_3</strain>
    </source>
</reference>
<proteinExistence type="predicted"/>
<dbReference type="EMBL" id="CACSIO010000011">
    <property type="protein sequence ID" value="CAA0104005.1"/>
    <property type="molecule type" value="Genomic_DNA"/>
</dbReference>
<evidence type="ECO:0000313" key="3">
    <source>
        <dbReference type="EMBL" id="CAA0104005.1"/>
    </source>
</evidence>
<accession>A0A5S9PJ40</accession>
<feature type="region of interest" description="Disordered" evidence="2">
    <location>
        <begin position="628"/>
        <end position="654"/>
    </location>
</feature>